<organism evidence="1 2">
    <name type="scientific">Conoideocrella luteorostrata</name>
    <dbReference type="NCBI Taxonomy" id="1105319"/>
    <lineage>
        <taxon>Eukaryota</taxon>
        <taxon>Fungi</taxon>
        <taxon>Dikarya</taxon>
        <taxon>Ascomycota</taxon>
        <taxon>Pezizomycotina</taxon>
        <taxon>Sordariomycetes</taxon>
        <taxon>Hypocreomycetidae</taxon>
        <taxon>Hypocreales</taxon>
        <taxon>Clavicipitaceae</taxon>
        <taxon>Conoideocrella</taxon>
    </lineage>
</organism>
<protein>
    <submittedName>
        <fullName evidence="1">Uncharacterized protein</fullName>
    </submittedName>
</protein>
<comment type="caution">
    <text evidence="1">The sequence shown here is derived from an EMBL/GenBank/DDBJ whole genome shotgun (WGS) entry which is preliminary data.</text>
</comment>
<dbReference type="AlphaFoldDB" id="A0AAJ0G2H7"/>
<dbReference type="Proteomes" id="UP001251528">
    <property type="component" value="Unassembled WGS sequence"/>
</dbReference>
<gene>
    <name evidence="1" type="ORF">QQS21_000595</name>
</gene>
<evidence type="ECO:0000313" key="1">
    <source>
        <dbReference type="EMBL" id="KAK2616552.1"/>
    </source>
</evidence>
<dbReference type="EMBL" id="JASWJB010000005">
    <property type="protein sequence ID" value="KAK2616552.1"/>
    <property type="molecule type" value="Genomic_DNA"/>
</dbReference>
<reference evidence="1" key="1">
    <citation type="submission" date="2023-06" db="EMBL/GenBank/DDBJ databases">
        <title>Conoideocrella luteorostrata (Hypocreales: Clavicipitaceae), a potential biocontrol fungus for elongate hemlock scale in United States Christmas tree production areas.</title>
        <authorList>
            <person name="Barrett H."/>
            <person name="Lovett B."/>
            <person name="Macias A.M."/>
            <person name="Stajich J.E."/>
            <person name="Kasson M.T."/>
        </authorList>
    </citation>
    <scope>NUCLEOTIDE SEQUENCE</scope>
    <source>
        <strain evidence="1">ARSEF 14590</strain>
    </source>
</reference>
<proteinExistence type="predicted"/>
<sequence length="125" mass="13405">MSEYPTTILGLSRILASREGAAANGADNGRNIRIQERRTNVGKTERRFAIDDWVPEPGVKKTRTLYPKPDSTAVARDMAAGNMLLSRADRETNAIVAPGFKGLASTGDAILTGGQKAEAMNGYPK</sequence>
<name>A0AAJ0G2H7_9HYPO</name>
<evidence type="ECO:0000313" key="2">
    <source>
        <dbReference type="Proteomes" id="UP001251528"/>
    </source>
</evidence>
<accession>A0AAJ0G2H7</accession>
<keyword evidence="2" id="KW-1185">Reference proteome</keyword>